<dbReference type="Proteomes" id="UP000652013">
    <property type="component" value="Unassembled WGS sequence"/>
</dbReference>
<accession>A0A8J4DLF2</accession>
<comment type="caution">
    <text evidence="3">The sequence shown here is derived from an EMBL/GenBank/DDBJ whole genome shotgun (WGS) entry which is preliminary data.</text>
</comment>
<dbReference type="AlphaFoldDB" id="A0A8J4DLF2"/>
<reference evidence="3" key="1">
    <citation type="submission" date="2021-01" db="EMBL/GenBank/DDBJ databases">
        <title>Whole genome shotgun sequence of Spirilliplanes yamanashiensis NBRC 15828.</title>
        <authorList>
            <person name="Komaki H."/>
            <person name="Tamura T."/>
        </authorList>
    </citation>
    <scope>NUCLEOTIDE SEQUENCE</scope>
    <source>
        <strain evidence="3">NBRC 15828</strain>
    </source>
</reference>
<proteinExistence type="predicted"/>
<evidence type="ECO:0000313" key="3">
    <source>
        <dbReference type="EMBL" id="GIJ05936.1"/>
    </source>
</evidence>
<protein>
    <submittedName>
        <fullName evidence="3">Uncharacterized protein</fullName>
    </submittedName>
</protein>
<keyword evidence="2" id="KW-1133">Transmembrane helix</keyword>
<sequence length="122" mass="12519">MCHPTRRGAPVSATVIHVRVDRLGALSLSVTSTVLVFVVLPAAVALIIGALVVGGSGTGPKAKRYRPGRPYDFTPIWFLSSPSQVTDGKAPATQHGMAIESGAVTTGGRAPQGVTGGASDRW</sequence>
<evidence type="ECO:0000313" key="4">
    <source>
        <dbReference type="Proteomes" id="UP000652013"/>
    </source>
</evidence>
<name>A0A8J4DLF2_9ACTN</name>
<keyword evidence="4" id="KW-1185">Reference proteome</keyword>
<keyword evidence="2" id="KW-0812">Transmembrane</keyword>
<dbReference type="EMBL" id="BOOY01000036">
    <property type="protein sequence ID" value="GIJ05936.1"/>
    <property type="molecule type" value="Genomic_DNA"/>
</dbReference>
<gene>
    <name evidence="3" type="ORF">Sya03_52880</name>
</gene>
<organism evidence="3 4">
    <name type="scientific">Spirilliplanes yamanashiensis</name>
    <dbReference type="NCBI Taxonomy" id="42233"/>
    <lineage>
        <taxon>Bacteria</taxon>
        <taxon>Bacillati</taxon>
        <taxon>Actinomycetota</taxon>
        <taxon>Actinomycetes</taxon>
        <taxon>Micromonosporales</taxon>
        <taxon>Micromonosporaceae</taxon>
        <taxon>Spirilliplanes</taxon>
    </lineage>
</organism>
<evidence type="ECO:0000256" key="2">
    <source>
        <dbReference type="SAM" id="Phobius"/>
    </source>
</evidence>
<feature type="region of interest" description="Disordered" evidence="1">
    <location>
        <begin position="99"/>
        <end position="122"/>
    </location>
</feature>
<keyword evidence="2" id="KW-0472">Membrane</keyword>
<feature type="transmembrane region" description="Helical" evidence="2">
    <location>
        <begin position="34"/>
        <end position="54"/>
    </location>
</feature>
<evidence type="ECO:0000256" key="1">
    <source>
        <dbReference type="SAM" id="MobiDB-lite"/>
    </source>
</evidence>